<dbReference type="EMBL" id="HBUF01278525">
    <property type="protein sequence ID" value="CAG6686832.1"/>
    <property type="molecule type" value="Transcribed_RNA"/>
</dbReference>
<keyword evidence="1" id="KW-1133">Transmembrane helix</keyword>
<organism evidence="2">
    <name type="scientific">Cacopsylla melanoneura</name>
    <dbReference type="NCBI Taxonomy" id="428564"/>
    <lineage>
        <taxon>Eukaryota</taxon>
        <taxon>Metazoa</taxon>
        <taxon>Ecdysozoa</taxon>
        <taxon>Arthropoda</taxon>
        <taxon>Hexapoda</taxon>
        <taxon>Insecta</taxon>
        <taxon>Pterygota</taxon>
        <taxon>Neoptera</taxon>
        <taxon>Paraneoptera</taxon>
        <taxon>Hemiptera</taxon>
        <taxon>Sternorrhyncha</taxon>
        <taxon>Psylloidea</taxon>
        <taxon>Psyllidae</taxon>
        <taxon>Psyllinae</taxon>
        <taxon>Cacopsylla</taxon>
    </lineage>
</organism>
<keyword evidence="1" id="KW-0472">Membrane</keyword>
<evidence type="ECO:0000256" key="1">
    <source>
        <dbReference type="SAM" id="Phobius"/>
    </source>
</evidence>
<reference evidence="2" key="1">
    <citation type="submission" date="2021-05" db="EMBL/GenBank/DDBJ databases">
        <authorList>
            <person name="Alioto T."/>
            <person name="Alioto T."/>
            <person name="Gomez Garrido J."/>
        </authorList>
    </citation>
    <scope>NUCLEOTIDE SEQUENCE</scope>
</reference>
<dbReference type="AlphaFoldDB" id="A0A8D8TEA5"/>
<accession>A0A8D8TEA5</accession>
<protein>
    <submittedName>
        <fullName evidence="2">Uncharacterized protein</fullName>
    </submittedName>
</protein>
<dbReference type="EMBL" id="HBUF01629312">
    <property type="protein sequence ID" value="CAG6782799.1"/>
    <property type="molecule type" value="Transcribed_RNA"/>
</dbReference>
<dbReference type="EMBL" id="HBUF01629313">
    <property type="protein sequence ID" value="CAG6782801.1"/>
    <property type="molecule type" value="Transcribed_RNA"/>
</dbReference>
<feature type="transmembrane region" description="Helical" evidence="1">
    <location>
        <begin position="86"/>
        <end position="105"/>
    </location>
</feature>
<proteinExistence type="predicted"/>
<dbReference type="EMBL" id="HBUF01106470">
    <property type="protein sequence ID" value="CAG6639290.1"/>
    <property type="molecule type" value="Transcribed_RNA"/>
</dbReference>
<name>A0A8D8TEA5_9HEMI</name>
<evidence type="ECO:0000313" key="2">
    <source>
        <dbReference type="EMBL" id="CAG6686830.1"/>
    </source>
</evidence>
<keyword evidence="1" id="KW-0812">Transmembrane</keyword>
<sequence length="113" mass="13158">MSNQTDMNKSLLKPIEKFQEPIHLPSLRHLKLLNMRHQKGNPEKFTKIDLIQKKIGSKLGILPGRIYYISKPTHLLNFCLKIQKQALILVLQHLLIFLILATSHLQKFIEKVV</sequence>
<dbReference type="EMBL" id="HBUF01278524">
    <property type="protein sequence ID" value="CAG6686830.1"/>
    <property type="molecule type" value="Transcribed_RNA"/>
</dbReference>
<dbReference type="EMBL" id="HBUF01106471">
    <property type="protein sequence ID" value="CAG6639292.1"/>
    <property type="molecule type" value="Transcribed_RNA"/>
</dbReference>
<dbReference type="EMBL" id="HBUF01440074">
    <property type="protein sequence ID" value="CAG6742870.1"/>
    <property type="molecule type" value="Transcribed_RNA"/>
</dbReference>